<reference evidence="2 3" key="1">
    <citation type="journal article" date="2018" name="Sci. Rep.">
        <title>Raphidocelis subcapitata (=Pseudokirchneriella subcapitata) provides an insight into genome evolution and environmental adaptations in the Sphaeropleales.</title>
        <authorList>
            <person name="Suzuki S."/>
            <person name="Yamaguchi H."/>
            <person name="Nakajima N."/>
            <person name="Kawachi M."/>
        </authorList>
    </citation>
    <scope>NUCLEOTIDE SEQUENCE [LARGE SCALE GENOMIC DNA]</scope>
    <source>
        <strain evidence="2 3">NIES-35</strain>
    </source>
</reference>
<feature type="compositionally biased region" description="Low complexity" evidence="1">
    <location>
        <begin position="459"/>
        <end position="474"/>
    </location>
</feature>
<gene>
    <name evidence="2" type="ORF">Rsub_10106</name>
</gene>
<feature type="compositionally biased region" description="Gly residues" evidence="1">
    <location>
        <begin position="116"/>
        <end position="137"/>
    </location>
</feature>
<dbReference type="EMBL" id="BDRX01000092">
    <property type="protein sequence ID" value="GBF97095.1"/>
    <property type="molecule type" value="Genomic_DNA"/>
</dbReference>
<feature type="compositionally biased region" description="Low complexity" evidence="1">
    <location>
        <begin position="432"/>
        <end position="452"/>
    </location>
</feature>
<evidence type="ECO:0000256" key="1">
    <source>
        <dbReference type="SAM" id="MobiDB-lite"/>
    </source>
</evidence>
<feature type="region of interest" description="Disordered" evidence="1">
    <location>
        <begin position="116"/>
        <end position="143"/>
    </location>
</feature>
<name>A0A2V0PJ78_9CHLO</name>
<feature type="region of interest" description="Disordered" evidence="1">
    <location>
        <begin position="1"/>
        <end position="29"/>
    </location>
</feature>
<proteinExistence type="predicted"/>
<comment type="caution">
    <text evidence="2">The sequence shown here is derived from an EMBL/GenBank/DDBJ whole genome shotgun (WGS) entry which is preliminary data.</text>
</comment>
<dbReference type="Proteomes" id="UP000247498">
    <property type="component" value="Unassembled WGS sequence"/>
</dbReference>
<feature type="compositionally biased region" description="Gly residues" evidence="1">
    <location>
        <begin position="200"/>
        <end position="211"/>
    </location>
</feature>
<feature type="region of interest" description="Disordered" evidence="1">
    <location>
        <begin position="191"/>
        <end position="211"/>
    </location>
</feature>
<dbReference type="OrthoDB" id="552279at2759"/>
<feature type="compositionally biased region" description="Acidic residues" evidence="1">
    <location>
        <begin position="232"/>
        <end position="242"/>
    </location>
</feature>
<accession>A0A2V0PJ78</accession>
<evidence type="ECO:0000313" key="2">
    <source>
        <dbReference type="EMBL" id="GBF97095.1"/>
    </source>
</evidence>
<feature type="region of interest" description="Disordered" evidence="1">
    <location>
        <begin position="430"/>
        <end position="474"/>
    </location>
</feature>
<evidence type="ECO:0000313" key="3">
    <source>
        <dbReference type="Proteomes" id="UP000247498"/>
    </source>
</evidence>
<protein>
    <submittedName>
        <fullName evidence="2">Uncharacterized protein</fullName>
    </submittedName>
</protein>
<feature type="region of interest" description="Disordered" evidence="1">
    <location>
        <begin position="224"/>
        <end position="246"/>
    </location>
</feature>
<dbReference type="InParanoid" id="A0A2V0PJ78"/>
<keyword evidence="3" id="KW-1185">Reference proteome</keyword>
<organism evidence="2 3">
    <name type="scientific">Raphidocelis subcapitata</name>
    <dbReference type="NCBI Taxonomy" id="307507"/>
    <lineage>
        <taxon>Eukaryota</taxon>
        <taxon>Viridiplantae</taxon>
        <taxon>Chlorophyta</taxon>
        <taxon>core chlorophytes</taxon>
        <taxon>Chlorophyceae</taxon>
        <taxon>CS clade</taxon>
        <taxon>Sphaeropleales</taxon>
        <taxon>Selenastraceae</taxon>
        <taxon>Raphidocelis</taxon>
    </lineage>
</organism>
<sequence length="474" mass="46105">MHGDELGGATNARARGRRRGWLGGGPGHGAAAAAAVAAPAAAPPGAAPRRCDVCGCAVPPGDRSWSQHAAGIQHRRNAAAARLPAGGGLAVSVFEDWAAPASGRYATKDPLASALRGGGGGSGAGAGGGRGGGPGGGDEADARAAAEALRARLLREVPAHVGVGADYRRVARRFDADALAAARRRLLGRAAARREEERGGGGGGGGAAGAGTGAGARLQLHQLAIGGGGGGGDEEAEGEDPGEGAASGVEDIAALAGALEAGEIEVEELAVTVPCITAGAHAAALTVALTLLARALRRQPGLLRVRLAVSPEGFAEVLRQGGTGLAGLPPLWARVLDALRGAASALPSLREVSLEAPPGVLPPEPLSRLQAAIARASDGARAAVLAGVHPRAGRDCPLRGLPTEVLACILDAAAPRQPAQLVLRLADPLQLGSGADSSSGSDSSSSGDGDSSGSDDDTSSSSSDGSSDAAAGGG</sequence>
<dbReference type="AlphaFoldDB" id="A0A2V0PJ78"/>